<evidence type="ECO:0000313" key="1">
    <source>
        <dbReference type="EMBL" id="VAX28780.1"/>
    </source>
</evidence>
<dbReference type="EMBL" id="UOGD01000429">
    <property type="protein sequence ID" value="VAX28780.1"/>
    <property type="molecule type" value="Genomic_DNA"/>
</dbReference>
<dbReference type="AlphaFoldDB" id="A0A3B1D1D0"/>
<accession>A0A3B1D1D0</accession>
<proteinExistence type="predicted"/>
<name>A0A3B1D1D0_9ZZZZ</name>
<protein>
    <submittedName>
        <fullName evidence="1">Uncharacterized protein</fullName>
    </submittedName>
</protein>
<organism evidence="1">
    <name type="scientific">hydrothermal vent metagenome</name>
    <dbReference type="NCBI Taxonomy" id="652676"/>
    <lineage>
        <taxon>unclassified sequences</taxon>
        <taxon>metagenomes</taxon>
        <taxon>ecological metagenomes</taxon>
    </lineage>
</organism>
<gene>
    <name evidence="1" type="ORF">MNBD_IGNAVI01-2922</name>
</gene>
<reference evidence="1" key="1">
    <citation type="submission" date="2018-06" db="EMBL/GenBank/DDBJ databases">
        <authorList>
            <person name="Zhirakovskaya E."/>
        </authorList>
    </citation>
    <scope>NUCLEOTIDE SEQUENCE</scope>
</reference>
<sequence>MKLFVTIALLVMAINLNGKDVDKSSETTNFTILSSGYKIVETEKIEFNRIVKYLDKFYHIEGSVSFDDEGNTLQTISEKKEISEDDIKSISANMKNEDFKSTLFNDQQVVLVHFVSKDLNSLRTEISHKIKEELVKNDLWESSDISMFDGTVNLEFEVKDWNKALSLIYKFLIEEKIIEKCLIGKRVYFEEEDYNYEVVYPIDYEGSFYSY</sequence>